<evidence type="ECO:0000256" key="1">
    <source>
        <dbReference type="ARBA" id="ARBA00022485"/>
    </source>
</evidence>
<dbReference type="AlphaFoldDB" id="A0A369BPP8"/>
<evidence type="ECO:0000259" key="6">
    <source>
        <dbReference type="PROSITE" id="PS51379"/>
    </source>
</evidence>
<dbReference type="OrthoDB" id="6117400at2"/>
<protein>
    <submittedName>
        <fullName evidence="7">4Fe-4S dicluster protein</fullName>
    </submittedName>
</protein>
<evidence type="ECO:0000256" key="2">
    <source>
        <dbReference type="ARBA" id="ARBA00022723"/>
    </source>
</evidence>
<dbReference type="PANTHER" id="PTHR43687">
    <property type="entry name" value="ADENYLYLSULFATE REDUCTASE, BETA SUBUNIT"/>
    <property type="match status" value="1"/>
</dbReference>
<evidence type="ECO:0000256" key="3">
    <source>
        <dbReference type="ARBA" id="ARBA00023004"/>
    </source>
</evidence>
<keyword evidence="2" id="KW-0479">Metal-binding</keyword>
<evidence type="ECO:0000313" key="7">
    <source>
        <dbReference type="EMBL" id="RCX22417.1"/>
    </source>
</evidence>
<dbReference type="Proteomes" id="UP000252707">
    <property type="component" value="Unassembled WGS sequence"/>
</dbReference>
<keyword evidence="4" id="KW-0411">Iron-sulfur</keyword>
<evidence type="ECO:0000256" key="4">
    <source>
        <dbReference type="ARBA" id="ARBA00023014"/>
    </source>
</evidence>
<dbReference type="PROSITE" id="PS51379">
    <property type="entry name" value="4FE4S_FER_2"/>
    <property type="match status" value="3"/>
</dbReference>
<dbReference type="EMBL" id="QPJY01000018">
    <property type="protein sequence ID" value="RCX22417.1"/>
    <property type="molecule type" value="Genomic_DNA"/>
</dbReference>
<feature type="domain" description="4Fe-4S ferredoxin-type" evidence="6">
    <location>
        <begin position="50"/>
        <end position="81"/>
    </location>
</feature>
<accession>A0A369BPP8</accession>
<dbReference type="InterPro" id="IPR050572">
    <property type="entry name" value="Fe-S_Ferredoxin"/>
</dbReference>
<name>A0A369BPP8_9GAMM</name>
<dbReference type="RefSeq" id="WP_114281313.1">
    <property type="nucleotide sequence ID" value="NZ_QPJY01000018.1"/>
</dbReference>
<organism evidence="7 8">
    <name type="scientific">Thioalbus denitrificans</name>
    <dbReference type="NCBI Taxonomy" id="547122"/>
    <lineage>
        <taxon>Bacteria</taxon>
        <taxon>Pseudomonadati</taxon>
        <taxon>Pseudomonadota</taxon>
        <taxon>Gammaproteobacteria</taxon>
        <taxon>Chromatiales</taxon>
        <taxon>Ectothiorhodospiraceae</taxon>
        <taxon>Thioalbus</taxon>
    </lineage>
</organism>
<dbReference type="PANTHER" id="PTHR43687:SF1">
    <property type="entry name" value="FERREDOXIN III"/>
    <property type="match status" value="1"/>
</dbReference>
<reference evidence="7 8" key="1">
    <citation type="submission" date="2018-07" db="EMBL/GenBank/DDBJ databases">
        <title>Genomic Encyclopedia of Type Strains, Phase IV (KMG-IV): sequencing the most valuable type-strain genomes for metagenomic binning, comparative biology and taxonomic classification.</title>
        <authorList>
            <person name="Goeker M."/>
        </authorList>
    </citation>
    <scope>NUCLEOTIDE SEQUENCE [LARGE SCALE GENOMIC DNA]</scope>
    <source>
        <strain evidence="7 8">DSM 26407</strain>
    </source>
</reference>
<evidence type="ECO:0000313" key="8">
    <source>
        <dbReference type="Proteomes" id="UP000252707"/>
    </source>
</evidence>
<keyword evidence="3" id="KW-0408">Iron</keyword>
<comment type="caution">
    <text evidence="7">The sequence shown here is derived from an EMBL/GenBank/DDBJ whole genome shotgun (WGS) entry which is preliminary data.</text>
</comment>
<feature type="domain" description="4Fe-4S ferredoxin-type" evidence="6">
    <location>
        <begin position="261"/>
        <end position="290"/>
    </location>
</feature>
<dbReference type="Gene3D" id="3.30.70.20">
    <property type="match status" value="2"/>
</dbReference>
<dbReference type="InterPro" id="IPR017900">
    <property type="entry name" value="4Fe4S_Fe_S_CS"/>
</dbReference>
<dbReference type="GO" id="GO:0046872">
    <property type="term" value="F:metal ion binding"/>
    <property type="evidence" value="ECO:0007669"/>
    <property type="project" value="UniProtKB-KW"/>
</dbReference>
<dbReference type="Pfam" id="PF12838">
    <property type="entry name" value="Fer4_7"/>
    <property type="match status" value="1"/>
</dbReference>
<dbReference type="GO" id="GO:0051539">
    <property type="term" value="F:4 iron, 4 sulfur cluster binding"/>
    <property type="evidence" value="ECO:0007669"/>
    <property type="project" value="UniProtKB-KW"/>
</dbReference>
<proteinExistence type="predicted"/>
<dbReference type="InterPro" id="IPR017896">
    <property type="entry name" value="4Fe4S_Fe-S-bd"/>
</dbReference>
<keyword evidence="1" id="KW-0004">4Fe-4S</keyword>
<keyword evidence="8" id="KW-1185">Reference proteome</keyword>
<feature type="domain" description="4Fe-4S ferredoxin-type" evidence="6">
    <location>
        <begin position="294"/>
        <end position="323"/>
    </location>
</feature>
<sequence>MKAGNLEQAAGFYSGNMLLIDEPLCLNLRGRREWCGACAAACPAQALALTPDAVDLADSACTGCGACLPACPAGVLRMSGFSPRRLLELVRGQATVHLHCRESRSRDGGVVIPCHQVLDARLLAAAAAEGVGQILLHGLERCGQCDRGDGAGCVAREQARLEEWLGERAPRVAPAREHERGGGERQRADQARLNRRNFLRLTGARIVDNVAGWMVPADTEEGTELPFHQGGEELQRPAAYQAVAAERVERIPWAAEALPPWSLRTLAESCSACLACGRRCPTGALRAHEEPEGVAISFAAALCTDCRLCERICPEQAVVSRPARTAAEVSAPRTRLLFRQARRCGCCGQPFQPAEEAETACPTCRNEQELDAEWLAMLGE</sequence>
<dbReference type="PROSITE" id="PS00198">
    <property type="entry name" value="4FE4S_FER_1"/>
    <property type="match status" value="2"/>
</dbReference>
<feature type="region of interest" description="Disordered" evidence="5">
    <location>
        <begin position="170"/>
        <end position="189"/>
    </location>
</feature>
<gene>
    <name evidence="7" type="ORF">DFQ59_11830</name>
</gene>
<dbReference type="SUPFAM" id="SSF54862">
    <property type="entry name" value="4Fe-4S ferredoxins"/>
    <property type="match status" value="1"/>
</dbReference>
<evidence type="ECO:0000256" key="5">
    <source>
        <dbReference type="SAM" id="MobiDB-lite"/>
    </source>
</evidence>